<sequence length="266" mass="28888">FGRRQILLIGLLGNMIACLFFDLSKSLIWAIASRATCGMLNANIGVAKSMLGELTDRTNQTKAFSLFGFCLGFGCIGPVIGGYLANPVDHFPGIFGTVFFLTQYPYFLPCAVAACISFTGFIIGFFMLPETRFPKISTDPERKPFLPSNKKIYGSVITSNEIGNNNSGKISIDDGRSITSSDIIDVNKSSTNQQKIIVNSGISTITYIVITSYAFISFHSIIVDEVYSIYSVTAIKDGGLGFTSSGHSENIPNCFDLLCALLFYIS</sequence>
<comment type="caution">
    <text evidence="1">The sequence shown here is derived from an EMBL/GenBank/DDBJ whole genome shotgun (WGS) entry which is preliminary data.</text>
</comment>
<proteinExistence type="predicted"/>
<organism evidence="1 2">
    <name type="scientific">Racocetra persica</name>
    <dbReference type="NCBI Taxonomy" id="160502"/>
    <lineage>
        <taxon>Eukaryota</taxon>
        <taxon>Fungi</taxon>
        <taxon>Fungi incertae sedis</taxon>
        <taxon>Mucoromycota</taxon>
        <taxon>Glomeromycotina</taxon>
        <taxon>Glomeromycetes</taxon>
        <taxon>Diversisporales</taxon>
        <taxon>Gigasporaceae</taxon>
        <taxon>Racocetra</taxon>
    </lineage>
</organism>
<protein>
    <submittedName>
        <fullName evidence="1">19954_t:CDS:1</fullName>
    </submittedName>
</protein>
<keyword evidence="2" id="KW-1185">Reference proteome</keyword>
<dbReference type="EMBL" id="CAJVQC010067377">
    <property type="protein sequence ID" value="CAG8807192.1"/>
    <property type="molecule type" value="Genomic_DNA"/>
</dbReference>
<reference evidence="1" key="1">
    <citation type="submission" date="2021-06" db="EMBL/GenBank/DDBJ databases">
        <authorList>
            <person name="Kallberg Y."/>
            <person name="Tangrot J."/>
            <person name="Rosling A."/>
        </authorList>
    </citation>
    <scope>NUCLEOTIDE SEQUENCE</scope>
    <source>
        <strain evidence="1">MA461A</strain>
    </source>
</reference>
<accession>A0ACA9RSE1</accession>
<dbReference type="Proteomes" id="UP000789920">
    <property type="component" value="Unassembled WGS sequence"/>
</dbReference>
<evidence type="ECO:0000313" key="1">
    <source>
        <dbReference type="EMBL" id="CAG8807192.1"/>
    </source>
</evidence>
<gene>
    <name evidence="1" type="ORF">RPERSI_LOCUS22338</name>
</gene>
<feature type="non-terminal residue" evidence="1">
    <location>
        <position position="266"/>
    </location>
</feature>
<feature type="non-terminal residue" evidence="1">
    <location>
        <position position="1"/>
    </location>
</feature>
<name>A0ACA9RSE1_9GLOM</name>
<evidence type="ECO:0000313" key="2">
    <source>
        <dbReference type="Proteomes" id="UP000789920"/>
    </source>
</evidence>